<dbReference type="PANTHER" id="PTHR43685">
    <property type="entry name" value="GLYCOSYLTRANSFERASE"/>
    <property type="match status" value="1"/>
</dbReference>
<dbReference type="Proteomes" id="UP001596310">
    <property type="component" value="Unassembled WGS sequence"/>
</dbReference>
<dbReference type="Pfam" id="PF00535">
    <property type="entry name" value="Glycos_transf_2"/>
    <property type="match status" value="1"/>
</dbReference>
<dbReference type="PANTHER" id="PTHR43685:SF5">
    <property type="entry name" value="GLYCOSYLTRANSFERASE EPSE-RELATED"/>
    <property type="match status" value="1"/>
</dbReference>
<comment type="similarity">
    <text evidence="1">Belongs to the glycosyltransferase 2 family.</text>
</comment>
<gene>
    <name evidence="5" type="ORF">ACFQHW_01995</name>
</gene>
<sequence>MPQISVVMAVYNEQPRELQAALDSIRQQTFADFELIVILDNPTNTTLKQLLVTTQQAEPRLRLLINPHNLGLAPSLQRGCAQAQGTWIARMDADDIALPDRLATQLQAIQAQDLDVLSGNAALIDETDQVIGQHAPIPATAAQQAQLLPLASTLIHPAVLMKRASYLAVGGYQNIPTSEDYELWLRFLSHGYRLGALNQNVLHYRIRPNSMTQGDFYKIFLTSQFLRQRYRRDPRQFQQPFDRAALDAYYQAHHLDDQQLKDRFRQRTQRLSQTLQRLPRANPVHLSQVAWYYLTDSEIRQYAQHSLRVKKMVKSFGPLT</sequence>
<evidence type="ECO:0000256" key="2">
    <source>
        <dbReference type="ARBA" id="ARBA00022676"/>
    </source>
</evidence>
<dbReference type="GO" id="GO:0016757">
    <property type="term" value="F:glycosyltransferase activity"/>
    <property type="evidence" value="ECO:0007669"/>
    <property type="project" value="UniProtKB-KW"/>
</dbReference>
<dbReference type="InterPro" id="IPR001173">
    <property type="entry name" value="Glyco_trans_2-like"/>
</dbReference>
<dbReference type="InterPro" id="IPR029044">
    <property type="entry name" value="Nucleotide-diphossugar_trans"/>
</dbReference>
<dbReference type="Gene3D" id="3.90.550.10">
    <property type="entry name" value="Spore Coat Polysaccharide Biosynthesis Protein SpsA, Chain A"/>
    <property type="match status" value="1"/>
</dbReference>
<reference evidence="6" key="1">
    <citation type="journal article" date="2019" name="Int. J. Syst. Evol. Microbiol.">
        <title>The Global Catalogue of Microorganisms (GCM) 10K type strain sequencing project: providing services to taxonomists for standard genome sequencing and annotation.</title>
        <authorList>
            <consortium name="The Broad Institute Genomics Platform"/>
            <consortium name="The Broad Institute Genome Sequencing Center for Infectious Disease"/>
            <person name="Wu L."/>
            <person name="Ma J."/>
        </authorList>
    </citation>
    <scope>NUCLEOTIDE SEQUENCE [LARGE SCALE GENOMIC DNA]</scope>
    <source>
        <strain evidence="6">CCM 8897</strain>
    </source>
</reference>
<dbReference type="SUPFAM" id="SSF53448">
    <property type="entry name" value="Nucleotide-diphospho-sugar transferases"/>
    <property type="match status" value="1"/>
</dbReference>
<dbReference type="InterPro" id="IPR050834">
    <property type="entry name" value="Glycosyltransf_2"/>
</dbReference>
<dbReference type="EMBL" id="JBHSSM010000005">
    <property type="protein sequence ID" value="MFC6314343.1"/>
    <property type="molecule type" value="Genomic_DNA"/>
</dbReference>
<organism evidence="5 6">
    <name type="scientific">Lapidilactobacillus achengensis</name>
    <dbReference type="NCBI Taxonomy" id="2486000"/>
    <lineage>
        <taxon>Bacteria</taxon>
        <taxon>Bacillati</taxon>
        <taxon>Bacillota</taxon>
        <taxon>Bacilli</taxon>
        <taxon>Lactobacillales</taxon>
        <taxon>Lactobacillaceae</taxon>
        <taxon>Lapidilactobacillus</taxon>
    </lineage>
</organism>
<accession>A0ABW1UL12</accession>
<evidence type="ECO:0000256" key="1">
    <source>
        <dbReference type="ARBA" id="ARBA00006739"/>
    </source>
</evidence>
<evidence type="ECO:0000313" key="5">
    <source>
        <dbReference type="EMBL" id="MFC6314343.1"/>
    </source>
</evidence>
<evidence type="ECO:0000313" key="6">
    <source>
        <dbReference type="Proteomes" id="UP001596310"/>
    </source>
</evidence>
<dbReference type="EC" id="2.4.-.-" evidence="5"/>
<evidence type="ECO:0000256" key="3">
    <source>
        <dbReference type="ARBA" id="ARBA00022679"/>
    </source>
</evidence>
<keyword evidence="3 5" id="KW-0808">Transferase</keyword>
<keyword evidence="6" id="KW-1185">Reference proteome</keyword>
<proteinExistence type="inferred from homology"/>
<dbReference type="RefSeq" id="WP_125596920.1">
    <property type="nucleotide sequence ID" value="NZ_JBHSSM010000005.1"/>
</dbReference>
<feature type="domain" description="Glycosyltransferase 2-like" evidence="4">
    <location>
        <begin position="5"/>
        <end position="166"/>
    </location>
</feature>
<keyword evidence="2 5" id="KW-0328">Glycosyltransferase</keyword>
<protein>
    <submittedName>
        <fullName evidence="5">Glycosyltransferase</fullName>
        <ecNumber evidence="5">2.4.-.-</ecNumber>
    </submittedName>
</protein>
<comment type="caution">
    <text evidence="5">The sequence shown here is derived from an EMBL/GenBank/DDBJ whole genome shotgun (WGS) entry which is preliminary data.</text>
</comment>
<evidence type="ECO:0000259" key="4">
    <source>
        <dbReference type="Pfam" id="PF00535"/>
    </source>
</evidence>
<name>A0ABW1UL12_9LACO</name>